<keyword evidence="3" id="KW-1185">Reference proteome</keyword>
<dbReference type="EMBL" id="BRXX01000078">
    <property type="protein sequence ID" value="GMH88061.1"/>
    <property type="molecule type" value="Genomic_DNA"/>
</dbReference>
<evidence type="ECO:0000256" key="1">
    <source>
        <dbReference type="SAM" id="Phobius"/>
    </source>
</evidence>
<gene>
    <name evidence="2" type="ORF">TrVE_jg1934</name>
</gene>
<organism evidence="2 3">
    <name type="scientific">Triparma verrucosa</name>
    <dbReference type="NCBI Taxonomy" id="1606542"/>
    <lineage>
        <taxon>Eukaryota</taxon>
        <taxon>Sar</taxon>
        <taxon>Stramenopiles</taxon>
        <taxon>Ochrophyta</taxon>
        <taxon>Bolidophyceae</taxon>
        <taxon>Parmales</taxon>
        <taxon>Triparmaceae</taxon>
        <taxon>Triparma</taxon>
    </lineage>
</organism>
<accession>A0A9W7BBR6</accession>
<protein>
    <submittedName>
        <fullName evidence="2">Uncharacterized protein</fullName>
    </submittedName>
</protein>
<comment type="caution">
    <text evidence="2">The sequence shown here is derived from an EMBL/GenBank/DDBJ whole genome shotgun (WGS) entry which is preliminary data.</text>
</comment>
<feature type="transmembrane region" description="Helical" evidence="1">
    <location>
        <begin position="31"/>
        <end position="51"/>
    </location>
</feature>
<keyword evidence="1" id="KW-1133">Transmembrane helix</keyword>
<dbReference type="Proteomes" id="UP001165160">
    <property type="component" value="Unassembled WGS sequence"/>
</dbReference>
<evidence type="ECO:0000313" key="2">
    <source>
        <dbReference type="EMBL" id="GMH88061.1"/>
    </source>
</evidence>
<evidence type="ECO:0000313" key="3">
    <source>
        <dbReference type="Proteomes" id="UP001165160"/>
    </source>
</evidence>
<name>A0A9W7BBR6_9STRA</name>
<sequence length="373" mass="41405">MGLCSPPSAWGGVLRPQFTVDDERRPKRAMIFFVSLIVVVLGVAASGVYFWHNLGTKTTTKKDVGTEPLARKLWDLSHNDDSGVQNLKCPCAKQQKLRLPMLTDLSTALELAPDSDTAEDCVETTALFKRCRDNIPAAKAAYDAMDVSTRDTCSAVDSTNTLALNACKRFVNTFRTKYLSYSYKVNNLQDPYDFLEDTMEYYIDMCESTIYSQTAEFSSLYDSLEVMGIDEANKDSYSKAALEDYVDPMEADGVSKICPWADDEIGNACEGKTCESYGGWPLFTDAEVTQVKAEYTAHFDECKAAQCSYIEDEDVTDVGMKVMALSSPIFSVVMTMAVIFYGCVDNHWEEREHELVGVAVQKSPMSGNIGNNL</sequence>
<keyword evidence="1" id="KW-0472">Membrane</keyword>
<feature type="transmembrane region" description="Helical" evidence="1">
    <location>
        <begin position="322"/>
        <end position="344"/>
    </location>
</feature>
<proteinExistence type="predicted"/>
<reference evidence="3" key="1">
    <citation type="journal article" date="2023" name="Commun. Biol.">
        <title>Genome analysis of Parmales, the sister group of diatoms, reveals the evolutionary specialization of diatoms from phago-mixotrophs to photoautotrophs.</title>
        <authorList>
            <person name="Ban H."/>
            <person name="Sato S."/>
            <person name="Yoshikawa S."/>
            <person name="Yamada K."/>
            <person name="Nakamura Y."/>
            <person name="Ichinomiya M."/>
            <person name="Sato N."/>
            <person name="Blanc-Mathieu R."/>
            <person name="Endo H."/>
            <person name="Kuwata A."/>
            <person name="Ogata H."/>
        </authorList>
    </citation>
    <scope>NUCLEOTIDE SEQUENCE [LARGE SCALE GENOMIC DNA]</scope>
    <source>
        <strain evidence="3">NIES 3699</strain>
    </source>
</reference>
<dbReference type="AlphaFoldDB" id="A0A9W7BBR6"/>
<keyword evidence="1" id="KW-0812">Transmembrane</keyword>